<dbReference type="OrthoDB" id="432970at2759"/>
<feature type="domain" description="MYND-type" evidence="5">
    <location>
        <begin position="142"/>
        <end position="179"/>
    </location>
</feature>
<dbReference type="Gene3D" id="6.10.140.2220">
    <property type="match status" value="1"/>
</dbReference>
<evidence type="ECO:0000256" key="1">
    <source>
        <dbReference type="ARBA" id="ARBA00022723"/>
    </source>
</evidence>
<dbReference type="Pfam" id="PF01753">
    <property type="entry name" value="zf-MYND"/>
    <property type="match status" value="1"/>
</dbReference>
<dbReference type="PROSITE" id="PS50865">
    <property type="entry name" value="ZF_MYND_2"/>
    <property type="match status" value="1"/>
</dbReference>
<dbReference type="PROSITE" id="PS01360">
    <property type="entry name" value="ZF_MYND_1"/>
    <property type="match status" value="1"/>
</dbReference>
<evidence type="ECO:0000256" key="3">
    <source>
        <dbReference type="ARBA" id="ARBA00022833"/>
    </source>
</evidence>
<organism evidence="6 7">
    <name type="scientific">Calycina marina</name>
    <dbReference type="NCBI Taxonomy" id="1763456"/>
    <lineage>
        <taxon>Eukaryota</taxon>
        <taxon>Fungi</taxon>
        <taxon>Dikarya</taxon>
        <taxon>Ascomycota</taxon>
        <taxon>Pezizomycotina</taxon>
        <taxon>Leotiomycetes</taxon>
        <taxon>Helotiales</taxon>
        <taxon>Pezizellaceae</taxon>
        <taxon>Calycina</taxon>
    </lineage>
</organism>
<sequence>MATRSVKFEFRCLTDTGYKNLNFTRNMPSFLITKSPAPNHTEVLHATMVPILQEHDFACRNACSKLCNICEEAATDIHIMPMLHLRAVDDPSIDVYVHAICPKPECPMMTQEGWQRGLAEMESRAIKEGIPRAEIGAARGLCAVCSTTKDLKKCTRCHMAAYCCKGHQAKDWPSHKKVCKQG</sequence>
<evidence type="ECO:0000256" key="4">
    <source>
        <dbReference type="PROSITE-ProRule" id="PRU00134"/>
    </source>
</evidence>
<evidence type="ECO:0000313" key="6">
    <source>
        <dbReference type="EMBL" id="KAG9242580.1"/>
    </source>
</evidence>
<reference evidence="6" key="1">
    <citation type="journal article" date="2021" name="IMA Fungus">
        <title>Genomic characterization of three marine fungi, including Emericellopsis atlantica sp. nov. with signatures of a generalist lifestyle and marine biomass degradation.</title>
        <authorList>
            <person name="Hagestad O.C."/>
            <person name="Hou L."/>
            <person name="Andersen J.H."/>
            <person name="Hansen E.H."/>
            <person name="Altermark B."/>
            <person name="Li C."/>
            <person name="Kuhnert E."/>
            <person name="Cox R.J."/>
            <person name="Crous P.W."/>
            <person name="Spatafora J.W."/>
            <person name="Lail K."/>
            <person name="Amirebrahimi M."/>
            <person name="Lipzen A."/>
            <person name="Pangilinan J."/>
            <person name="Andreopoulos W."/>
            <person name="Hayes R.D."/>
            <person name="Ng V."/>
            <person name="Grigoriev I.V."/>
            <person name="Jackson S.A."/>
            <person name="Sutton T.D.S."/>
            <person name="Dobson A.D.W."/>
            <person name="Rama T."/>
        </authorList>
    </citation>
    <scope>NUCLEOTIDE SEQUENCE</scope>
    <source>
        <strain evidence="6">TRa3180A</strain>
    </source>
</reference>
<protein>
    <recommendedName>
        <fullName evidence="5">MYND-type domain-containing protein</fullName>
    </recommendedName>
</protein>
<dbReference type="EMBL" id="MU254058">
    <property type="protein sequence ID" value="KAG9242580.1"/>
    <property type="molecule type" value="Genomic_DNA"/>
</dbReference>
<dbReference type="Proteomes" id="UP000887226">
    <property type="component" value="Unassembled WGS sequence"/>
</dbReference>
<name>A0A9P8CDG6_9HELO</name>
<accession>A0A9P8CDG6</accession>
<dbReference type="SUPFAM" id="SSF144232">
    <property type="entry name" value="HIT/MYND zinc finger-like"/>
    <property type="match status" value="1"/>
</dbReference>
<dbReference type="AlphaFoldDB" id="A0A9P8CDG6"/>
<evidence type="ECO:0000256" key="2">
    <source>
        <dbReference type="ARBA" id="ARBA00022771"/>
    </source>
</evidence>
<keyword evidence="1" id="KW-0479">Metal-binding</keyword>
<keyword evidence="3" id="KW-0862">Zinc</keyword>
<evidence type="ECO:0000313" key="7">
    <source>
        <dbReference type="Proteomes" id="UP000887226"/>
    </source>
</evidence>
<keyword evidence="7" id="KW-1185">Reference proteome</keyword>
<comment type="caution">
    <text evidence="6">The sequence shown here is derived from an EMBL/GenBank/DDBJ whole genome shotgun (WGS) entry which is preliminary data.</text>
</comment>
<dbReference type="GO" id="GO:0008270">
    <property type="term" value="F:zinc ion binding"/>
    <property type="evidence" value="ECO:0007669"/>
    <property type="project" value="UniProtKB-KW"/>
</dbReference>
<keyword evidence="2 4" id="KW-0863">Zinc-finger</keyword>
<proteinExistence type="predicted"/>
<evidence type="ECO:0000259" key="5">
    <source>
        <dbReference type="PROSITE" id="PS50865"/>
    </source>
</evidence>
<dbReference type="InterPro" id="IPR002893">
    <property type="entry name" value="Znf_MYND"/>
</dbReference>
<gene>
    <name evidence="6" type="ORF">BJ878DRAFT_163206</name>
</gene>